<dbReference type="RefSeq" id="WP_366921696.1">
    <property type="nucleotide sequence ID" value="NZ_CP121694.1"/>
</dbReference>
<dbReference type="SUPFAM" id="SSF51703">
    <property type="entry name" value="Cobalamin (vitamin B12)-dependent enzymes"/>
    <property type="match status" value="1"/>
</dbReference>
<dbReference type="GO" id="GO:0031419">
    <property type="term" value="F:cobalamin binding"/>
    <property type="evidence" value="ECO:0007669"/>
    <property type="project" value="InterPro"/>
</dbReference>
<dbReference type="InterPro" id="IPR006098">
    <property type="entry name" value="MMCoA_mutase_a_cat"/>
</dbReference>
<keyword evidence="1" id="KW-0413">Isomerase</keyword>
<reference evidence="3 4" key="1">
    <citation type="submission" date="2023-04" db="EMBL/GenBank/DDBJ databases">
        <authorList>
            <person name="Hsu D."/>
        </authorList>
    </citation>
    <scope>NUCLEOTIDE SEQUENCE [LARGE SCALE GENOMIC DNA]</scope>
    <source>
        <strain evidence="3 4">MK1</strain>
    </source>
</reference>
<name>A0AAU0UQ06_9FIRM</name>
<dbReference type="EMBL" id="CP121694">
    <property type="protein sequence ID" value="WRO22282.1"/>
    <property type="molecule type" value="Genomic_DNA"/>
</dbReference>
<feature type="domain" description="Methylmalonyl-CoA mutase alpha/beta chain catalytic" evidence="2">
    <location>
        <begin position="30"/>
        <end position="545"/>
    </location>
</feature>
<protein>
    <submittedName>
        <fullName evidence="3">Methylmalonyl-CoA mutase family protein</fullName>
    </submittedName>
</protein>
<dbReference type="PANTHER" id="PTHR48101:SF1">
    <property type="entry name" value="METHYLMALONYL-COA MUTASE, LARGE SUBUNIT"/>
    <property type="match status" value="1"/>
</dbReference>
<organism evidence="3 4">
    <name type="scientific">Metallumcola ferriviriculae</name>
    <dbReference type="NCBI Taxonomy" id="3039180"/>
    <lineage>
        <taxon>Bacteria</taxon>
        <taxon>Bacillati</taxon>
        <taxon>Bacillota</taxon>
        <taxon>Clostridia</taxon>
        <taxon>Neomoorellales</taxon>
        <taxon>Desulfitibacteraceae</taxon>
        <taxon>Metallumcola</taxon>
    </lineage>
</organism>
<dbReference type="InterPro" id="IPR016176">
    <property type="entry name" value="Cbl-dep_enz_cat"/>
</dbReference>
<dbReference type="KEGG" id="dbc:MFMK1_002107"/>
<dbReference type="InterPro" id="IPR006099">
    <property type="entry name" value="MeMalonylCoA_mutase_a/b_cat"/>
</dbReference>
<proteinExistence type="predicted"/>
<dbReference type="Gene3D" id="3.20.20.240">
    <property type="entry name" value="Methylmalonyl-CoA mutase"/>
    <property type="match status" value="1"/>
</dbReference>
<dbReference type="NCBIfam" id="TIGR00641">
    <property type="entry name" value="acid_CoA_mut_N"/>
    <property type="match status" value="1"/>
</dbReference>
<accession>A0AAU0UQ06</accession>
<dbReference type="CDD" id="cd03680">
    <property type="entry name" value="MM_CoA_mutase_ICM_like"/>
    <property type="match status" value="1"/>
</dbReference>
<evidence type="ECO:0000259" key="2">
    <source>
        <dbReference type="Pfam" id="PF01642"/>
    </source>
</evidence>
<dbReference type="GO" id="GO:0004494">
    <property type="term" value="F:methylmalonyl-CoA mutase activity"/>
    <property type="evidence" value="ECO:0007669"/>
    <property type="project" value="InterPro"/>
</dbReference>
<evidence type="ECO:0000256" key="1">
    <source>
        <dbReference type="ARBA" id="ARBA00023235"/>
    </source>
</evidence>
<evidence type="ECO:0000313" key="3">
    <source>
        <dbReference type="EMBL" id="WRO22282.1"/>
    </source>
</evidence>
<dbReference type="PANTHER" id="PTHR48101">
    <property type="entry name" value="METHYLMALONYL-COA MUTASE, MITOCHONDRIAL-RELATED"/>
    <property type="match status" value="1"/>
</dbReference>
<dbReference type="Proteomes" id="UP001329915">
    <property type="component" value="Chromosome"/>
</dbReference>
<dbReference type="AlphaFoldDB" id="A0AAU0UQ06"/>
<sequence length="552" mass="62336">MANKKIQQEYDRWYKEKYSQSKERSAEFVTVSEQPIKELYTPADVENLDYERDLGFPGEYPYTRGVQSNMHRGRLWTMRQFAGFGSAQESNQRYKFLLSKGQTGLSVAFDMPTLMGYDSDHPYSEGEVGRCGVAIDSLADMEVLFDGIPLDKVSTSMTINGPAAILWAMYIATAEKQGVSSEKLRGTIQNDILKEYIAQNSWIFPPHPSMRIITDIFEYACNNVPQWNTVSISGYHIREAGSTAAQELAFTLADGFAYVEAGIEAGLNVDDFAPRLSFFFNSHMDFFEEIAKYRAARRIWARRMKEKYGAKDSRSWLLRFHTQTAGCSLTGQQPENNIVRTAFEGLAAVLGGTQSLHTNSMDEVLALPTEKSVQIALRTQQIMAHETGVSNTIDPLAGSYFVESLTNEMEAQAEKYFEEIEEHGGVLRAIDKGFFQQEIADAAFAYQKAIERKERIFVGVNEFVDPDEVIEIEILKIDPAVESRQQQKLAELRKTRNNDLVDNSLKAIERAASSRENLIPLIVDAVKAYATLGEIVQVLKTVFGEYKEQPRF</sequence>
<gene>
    <name evidence="3" type="ORF">MFMK1_002107</name>
</gene>
<dbReference type="Pfam" id="PF01642">
    <property type="entry name" value="MM_CoA_mutase"/>
    <property type="match status" value="1"/>
</dbReference>
<evidence type="ECO:0000313" key="4">
    <source>
        <dbReference type="Proteomes" id="UP001329915"/>
    </source>
</evidence>
<keyword evidence="4" id="KW-1185">Reference proteome</keyword>